<dbReference type="InterPro" id="IPR030910">
    <property type="entry name" value="SLAP_dom"/>
</dbReference>
<accession>A0A0E3M7K4</accession>
<reference evidence="1 2" key="1">
    <citation type="journal article" date="2015" name="J. Biotechnol.">
        <title>Complete genome sequence of a malodorant-producing acetogen, Clostridium scatologenes ATCC 25775(T).</title>
        <authorList>
            <person name="Zhu Z."/>
            <person name="Guo T."/>
            <person name="Zheng H."/>
            <person name="Song T."/>
            <person name="Ouyang P."/>
            <person name="Xie J."/>
        </authorList>
    </citation>
    <scope>NUCLEOTIDE SEQUENCE [LARGE SCALE GENOMIC DNA]</scope>
    <source>
        <strain evidence="1 2">ATCC 25775</strain>
    </source>
</reference>
<name>A0A0E3M7K4_CLOSL</name>
<protein>
    <recommendedName>
        <fullName evidence="3">SLAP domain-containing protein</fullName>
    </recommendedName>
</protein>
<dbReference type="STRING" id="1548.CSCA_3707"/>
<dbReference type="NCBIfam" id="TIGR04398">
    <property type="entry name" value="SLAP_DUP"/>
    <property type="match status" value="2"/>
</dbReference>
<dbReference type="HOGENOM" id="CLU_078151_0_0_9"/>
<evidence type="ECO:0008006" key="3">
    <source>
        <dbReference type="Google" id="ProtNLM"/>
    </source>
</evidence>
<dbReference type="AlphaFoldDB" id="A0A0E3M7K4"/>
<dbReference type="Proteomes" id="UP000033115">
    <property type="component" value="Chromosome"/>
</dbReference>
<gene>
    <name evidence="1" type="ORF">CSCA_3707</name>
</gene>
<dbReference type="RefSeq" id="WP_029955245.1">
    <property type="nucleotide sequence ID" value="NZ_CP009933.1"/>
</dbReference>
<dbReference type="KEGG" id="csq:CSCA_3707"/>
<evidence type="ECO:0000313" key="1">
    <source>
        <dbReference type="EMBL" id="AKA70832.1"/>
    </source>
</evidence>
<evidence type="ECO:0000313" key="2">
    <source>
        <dbReference type="Proteomes" id="UP000033115"/>
    </source>
</evidence>
<sequence>MVKKMQNNEIKKVEDIDNEMLEVPTILSLLDNDDNVMSDVQKDILEEELEELPPIKDGEVNVSGIYVYDAGEKLEVKAYIRNGYSQEIVLENVPLAIINSKNEILAYQIFNLKSLGAIPSHGARPVKIYFEKKNVRVDEIPMDDWSIGFDEKVKVERKVNVSYEKLPKNIEVEDKLVFDNFLKSLPDIRETQFTISTFSVGMQTNGDIIVTLVMRNGDTNPRGLKEIPITLIDGNGNVVKSNLFKLENFEVGGLKARIFNFAFPTNFRLEKNVELNDWKVEFNLQQVAKQPLNE</sequence>
<proteinExistence type="predicted"/>
<dbReference type="EMBL" id="CP009933">
    <property type="protein sequence ID" value="AKA70832.1"/>
    <property type="molecule type" value="Genomic_DNA"/>
</dbReference>
<organism evidence="1 2">
    <name type="scientific">Clostridium scatologenes</name>
    <dbReference type="NCBI Taxonomy" id="1548"/>
    <lineage>
        <taxon>Bacteria</taxon>
        <taxon>Bacillati</taxon>
        <taxon>Bacillota</taxon>
        <taxon>Clostridia</taxon>
        <taxon>Eubacteriales</taxon>
        <taxon>Clostridiaceae</taxon>
        <taxon>Clostridium</taxon>
    </lineage>
</organism>
<keyword evidence="2" id="KW-1185">Reference proteome</keyword>